<keyword evidence="3" id="KW-1185">Reference proteome</keyword>
<dbReference type="Proteomes" id="UP000199233">
    <property type="component" value="Unassembled WGS sequence"/>
</dbReference>
<evidence type="ECO:0000313" key="3">
    <source>
        <dbReference type="Proteomes" id="UP000199233"/>
    </source>
</evidence>
<sequence length="629" mass="68044">MNAPLTQSHRWQLVAPWYRWTRAALPGDGRCSAPVLQKFAGTDFIESFLARPQHSLVFDAQTDVVSRLDAAGNATRWASRLASKLRFALPLQKVLGLPAAVPAAAAPGKAAQDAAAQAQAKAEIAAARLAPSALRKLFLPAHDRHYLIVCELHCESAGFPSVPRQKVCQAGFVIRRRLLPIPAALQAQAQAKNEALIQAEAALADLEALDETLPPVPAQSDAARYAASVAQRASEEANREARRRALAGAQDWREYLEAQRASLAQQREELQQWFIEQKLDAQLQAWLPDAEHGGMRWQTLSPEQIHADSTHHLGERFYPLLPLVPDPRDAAHDAAGRTIYFGVVPTVLAEHDPDGQACFDSHSTYEIRCFVRRHDVTRLRKGVPDCCGSVTWSLPSEPYRLAPPFDLIGSSQRPISIQMPDLRELAAQVASRPRGKFSPVKFLQPQHLSPSVKAGTASGGMMGGAAICFFSIPLITLIAMFVLNLFLPIVVLIFNLWFLLALRFCIPPQIEVGGGISADIAAQPPGVDFNAALGVEINGVMVGAADLHAQLKDDLKLQLIAEGFPGAEAGSGLDSVDNAQLAALAQSYDDAARLPAAPEEAPASLGTPEPLIYEPTRIAQWQLNPGGRG</sequence>
<evidence type="ECO:0000256" key="1">
    <source>
        <dbReference type="SAM" id="Phobius"/>
    </source>
</evidence>
<organism evidence="2 3">
    <name type="scientific">Solimonas aquatica</name>
    <dbReference type="NCBI Taxonomy" id="489703"/>
    <lineage>
        <taxon>Bacteria</taxon>
        <taxon>Pseudomonadati</taxon>
        <taxon>Pseudomonadota</taxon>
        <taxon>Gammaproteobacteria</taxon>
        <taxon>Nevskiales</taxon>
        <taxon>Nevskiaceae</taxon>
        <taxon>Solimonas</taxon>
    </lineage>
</organism>
<gene>
    <name evidence="2" type="ORF">SAMN04488038_10144</name>
</gene>
<dbReference type="OrthoDB" id="136948at2"/>
<protein>
    <submittedName>
        <fullName evidence="2">Uncharacterized protein</fullName>
    </submittedName>
</protein>
<name>A0A1H8ZHY8_9GAMM</name>
<reference evidence="2 3" key="1">
    <citation type="submission" date="2016-10" db="EMBL/GenBank/DDBJ databases">
        <authorList>
            <person name="de Groot N.N."/>
        </authorList>
    </citation>
    <scope>NUCLEOTIDE SEQUENCE [LARGE SCALE GENOMIC DNA]</scope>
    <source>
        <strain evidence="2 3">DSM 25927</strain>
    </source>
</reference>
<proteinExistence type="predicted"/>
<keyword evidence="1" id="KW-0472">Membrane</keyword>
<dbReference type="AlphaFoldDB" id="A0A1H8ZHY8"/>
<accession>A0A1H8ZHY8</accession>
<keyword evidence="1" id="KW-0812">Transmembrane</keyword>
<dbReference type="EMBL" id="FOFS01000001">
    <property type="protein sequence ID" value="SEP63935.1"/>
    <property type="molecule type" value="Genomic_DNA"/>
</dbReference>
<keyword evidence="1" id="KW-1133">Transmembrane helix</keyword>
<evidence type="ECO:0000313" key="2">
    <source>
        <dbReference type="EMBL" id="SEP63935.1"/>
    </source>
</evidence>
<feature type="transmembrane region" description="Helical" evidence="1">
    <location>
        <begin position="474"/>
        <end position="500"/>
    </location>
</feature>
<dbReference type="STRING" id="489703.SAMN04488038_10144"/>
<dbReference type="RefSeq" id="WP_093280534.1">
    <property type="nucleotide sequence ID" value="NZ_FOFS01000001.1"/>
</dbReference>